<dbReference type="Proteomes" id="UP000223913">
    <property type="component" value="Unassembled WGS sequence"/>
</dbReference>
<evidence type="ECO:0000259" key="1">
    <source>
        <dbReference type="PROSITE" id="PS51301"/>
    </source>
</evidence>
<reference evidence="2 3" key="1">
    <citation type="submission" date="2017-10" db="EMBL/GenBank/DDBJ databases">
        <title>The draft genome sequence of Lewinella nigricans NBRC 102662.</title>
        <authorList>
            <person name="Wang K."/>
        </authorList>
    </citation>
    <scope>NUCLEOTIDE SEQUENCE [LARGE SCALE GENOMIC DNA]</scope>
    <source>
        <strain evidence="2 3">NBRC 102662</strain>
    </source>
</reference>
<name>A0A2D0N2I4_FLAN2</name>
<dbReference type="SMART" id="SM01252">
    <property type="entry name" value="KilA-N"/>
    <property type="match status" value="1"/>
</dbReference>
<protein>
    <submittedName>
        <fullName evidence="2">DNA-binding protein</fullName>
    </submittedName>
</protein>
<dbReference type="AlphaFoldDB" id="A0A2D0N2I4"/>
<dbReference type="EMBL" id="PDUD01000041">
    <property type="protein sequence ID" value="PHN02339.1"/>
    <property type="molecule type" value="Genomic_DNA"/>
</dbReference>
<dbReference type="InterPro" id="IPR018004">
    <property type="entry name" value="KilA/APSES_HTH"/>
</dbReference>
<dbReference type="PROSITE" id="PS51301">
    <property type="entry name" value="KILA_N"/>
    <property type="match status" value="1"/>
</dbReference>
<feature type="domain" description="KilA-N" evidence="1">
    <location>
        <begin position="4"/>
        <end position="137"/>
    </location>
</feature>
<keyword evidence="3" id="KW-1185">Reference proteome</keyword>
<keyword evidence="2" id="KW-0238">DNA-binding</keyword>
<dbReference type="GO" id="GO:0003677">
    <property type="term" value="F:DNA binding"/>
    <property type="evidence" value="ECO:0007669"/>
    <property type="project" value="UniProtKB-KW"/>
</dbReference>
<dbReference type="OrthoDB" id="9810290at2"/>
<dbReference type="RefSeq" id="WP_099154224.1">
    <property type="nucleotide sequence ID" value="NZ_PDUD01000041.1"/>
</dbReference>
<sequence length="277" mass="31807">MAKRSITVQETLIRVSKKGDDDYVCLTDMCKNFDADPYDLLKAWLRNRSTVEFLGVWESIHNPDFNPVEFDRIRANTGLGSFVLTVKQWTEGTNAIGIESKQGRYGGTYAHKDIAIQFATYLSPTFYLYMVKEFQRLQEERKESLEWDVRRILTKINYQIHNTAVKSILPNRITKDQASIHYASEADLLNLALFGQTAREWRRANPDAKGNMRDHASPEQLVVLANLEAINAELIREGLSQSERLQRLNEIAIYQMQIIVRPGGRDLDPGTDVQKLK</sequence>
<proteinExistence type="predicted"/>
<dbReference type="Pfam" id="PF04383">
    <property type="entry name" value="KilA-N"/>
    <property type="match status" value="1"/>
</dbReference>
<evidence type="ECO:0000313" key="3">
    <source>
        <dbReference type="Proteomes" id="UP000223913"/>
    </source>
</evidence>
<dbReference type="InterPro" id="IPR017880">
    <property type="entry name" value="KilA_N"/>
</dbReference>
<gene>
    <name evidence="2" type="ORF">CRP01_32355</name>
</gene>
<evidence type="ECO:0000313" key="2">
    <source>
        <dbReference type="EMBL" id="PHN02339.1"/>
    </source>
</evidence>
<organism evidence="2 3">
    <name type="scientific">Flavilitoribacter nigricans (strain ATCC 23147 / DSM 23189 / NBRC 102662 / NCIMB 1420 / SS-2)</name>
    <name type="common">Lewinella nigricans</name>
    <dbReference type="NCBI Taxonomy" id="1122177"/>
    <lineage>
        <taxon>Bacteria</taxon>
        <taxon>Pseudomonadati</taxon>
        <taxon>Bacteroidota</taxon>
        <taxon>Saprospiria</taxon>
        <taxon>Saprospirales</taxon>
        <taxon>Lewinellaceae</taxon>
        <taxon>Flavilitoribacter</taxon>
    </lineage>
</organism>
<comment type="caution">
    <text evidence="2">The sequence shown here is derived from an EMBL/GenBank/DDBJ whole genome shotgun (WGS) entry which is preliminary data.</text>
</comment>
<accession>A0A2D0N2I4</accession>